<dbReference type="AlphaFoldDB" id="A0A2W6N7U6"/>
<accession>A0A2W6N7U6</accession>
<evidence type="ECO:0000313" key="2">
    <source>
        <dbReference type="Proteomes" id="UP000249204"/>
    </source>
</evidence>
<dbReference type="EMBL" id="QKWW01000143">
    <property type="protein sequence ID" value="PZT51995.1"/>
    <property type="molecule type" value="Genomic_DNA"/>
</dbReference>
<reference evidence="1 2" key="1">
    <citation type="submission" date="2018-06" db="EMBL/GenBank/DDBJ databases">
        <title>Isolation of heavy metals resistant Paenibacillus silvae NC2 from Gold-Copper mine in ZiJin, China.</title>
        <authorList>
            <person name="Xu J."/>
            <person name="Mazhar H.S."/>
            <person name="Rensing C."/>
        </authorList>
    </citation>
    <scope>NUCLEOTIDE SEQUENCE [LARGE SCALE GENOMIC DNA]</scope>
    <source>
        <strain evidence="1 2">NC2</strain>
    </source>
</reference>
<sequence length="59" mass="6831">MTETEKDEFASALSERYAEIKQCSSSNKELLNTWDEVINDLPSDIKAKFDERNAQLQYS</sequence>
<protein>
    <submittedName>
        <fullName evidence="1">Uncharacterized protein</fullName>
    </submittedName>
</protein>
<name>A0A2W6N7U6_9BACL</name>
<dbReference type="RefSeq" id="WP_111273740.1">
    <property type="nucleotide sequence ID" value="NZ_QKWW01000143.1"/>
</dbReference>
<proteinExistence type="predicted"/>
<evidence type="ECO:0000313" key="1">
    <source>
        <dbReference type="EMBL" id="PZT51995.1"/>
    </source>
</evidence>
<comment type="caution">
    <text evidence="1">The sequence shown here is derived from an EMBL/GenBank/DDBJ whole genome shotgun (WGS) entry which is preliminary data.</text>
</comment>
<organism evidence="1 2">
    <name type="scientific">Paenibacillus silvae</name>
    <dbReference type="NCBI Taxonomy" id="1325358"/>
    <lineage>
        <taxon>Bacteria</taxon>
        <taxon>Bacillati</taxon>
        <taxon>Bacillota</taxon>
        <taxon>Bacilli</taxon>
        <taxon>Bacillales</taxon>
        <taxon>Paenibacillaceae</taxon>
        <taxon>Paenibacillus</taxon>
    </lineage>
</organism>
<dbReference type="Proteomes" id="UP000249204">
    <property type="component" value="Unassembled WGS sequence"/>
</dbReference>
<gene>
    <name evidence="1" type="ORF">DN757_29660</name>
</gene>